<dbReference type="PATRIC" id="fig|1423788.3.peg.2292"/>
<keyword evidence="3" id="KW-1185">Reference proteome</keyword>
<sequence length="341" mass="37570">MTKYFADVSSFQPDNLGFFQGLVNAGVSGIMIKTTQGSPDGDNYLNPKSTNQARNALAAGMNVGFYHYFLASSVADSINEAKFFEQSVVNLGFGKDTPLCVDVEDSTLNTSNVASYVDTFINYLETQGYTNVFQYSMASWFNQGILNANKHPTWVASYGSSDCGARGNIVAWQYTSNWGGGSQDMSYDWGIFDKQPAKIEATTQPTVEPKHPKVENVIKLTEQTHPVDRLGIERPEIYEAGSTWKSSNIVMINDEPNYQIATDIFVPVSKTTFKDFIIVKYMGDSPAPVFDSKGNRVQNASVSTGKSFKTAGFKVINDIPMAKIATNEFIPLEYTSGSKFE</sequence>
<dbReference type="InterPro" id="IPR002053">
    <property type="entry name" value="Glyco_hydro_25"/>
</dbReference>
<dbReference type="SUPFAM" id="SSF51445">
    <property type="entry name" value="(Trans)glycosidases"/>
    <property type="match status" value="1"/>
</dbReference>
<dbReference type="Pfam" id="PF01183">
    <property type="entry name" value="Glyco_hydro_25"/>
    <property type="match status" value="1"/>
</dbReference>
<organism evidence="2 3">
    <name type="scientific">Companilactobacillus bobalius DSM 19674</name>
    <dbReference type="NCBI Taxonomy" id="1423788"/>
    <lineage>
        <taxon>Bacteria</taxon>
        <taxon>Bacillati</taxon>
        <taxon>Bacillota</taxon>
        <taxon>Bacilli</taxon>
        <taxon>Lactobacillales</taxon>
        <taxon>Lactobacillaceae</taxon>
        <taxon>Companilactobacillus</taxon>
        <taxon>Companilactobacillus bobalius</taxon>
    </lineage>
</organism>
<dbReference type="OrthoDB" id="2312598at2"/>
<reference evidence="2 3" key="1">
    <citation type="journal article" date="2015" name="Genome Announc.">
        <title>Expanding the biotechnology potential of lactobacilli through comparative genomics of 213 strains and associated genera.</title>
        <authorList>
            <person name="Sun Z."/>
            <person name="Harris H.M."/>
            <person name="McCann A."/>
            <person name="Guo C."/>
            <person name="Argimon S."/>
            <person name="Zhang W."/>
            <person name="Yang X."/>
            <person name="Jeffery I.B."/>
            <person name="Cooney J.C."/>
            <person name="Kagawa T.F."/>
            <person name="Liu W."/>
            <person name="Song Y."/>
            <person name="Salvetti E."/>
            <person name="Wrobel A."/>
            <person name="Rasinkangas P."/>
            <person name="Parkhill J."/>
            <person name="Rea M.C."/>
            <person name="O'Sullivan O."/>
            <person name="Ritari J."/>
            <person name="Douillard F.P."/>
            <person name="Paul Ross R."/>
            <person name="Yang R."/>
            <person name="Briner A.E."/>
            <person name="Felis G.E."/>
            <person name="de Vos W.M."/>
            <person name="Barrangou R."/>
            <person name="Klaenhammer T.R."/>
            <person name="Caufield P.W."/>
            <person name="Cui Y."/>
            <person name="Zhang H."/>
            <person name="O'Toole P.W."/>
        </authorList>
    </citation>
    <scope>NUCLEOTIDE SEQUENCE [LARGE SCALE GENOMIC DNA]</scope>
    <source>
        <strain evidence="2 3">DSM 19674</strain>
    </source>
</reference>
<dbReference type="STRING" id="1423788.FC78_GL002222"/>
<gene>
    <name evidence="2" type="ORF">FC78_GL002222</name>
</gene>
<evidence type="ECO:0000256" key="1">
    <source>
        <dbReference type="ARBA" id="ARBA00010646"/>
    </source>
</evidence>
<dbReference type="Gene3D" id="3.20.20.80">
    <property type="entry name" value="Glycosidases"/>
    <property type="match status" value="1"/>
</dbReference>
<accession>A0A0R1KJB0</accession>
<dbReference type="AlphaFoldDB" id="A0A0R1KJB0"/>
<dbReference type="GO" id="GO:0016998">
    <property type="term" value="P:cell wall macromolecule catabolic process"/>
    <property type="evidence" value="ECO:0007669"/>
    <property type="project" value="InterPro"/>
</dbReference>
<comment type="similarity">
    <text evidence="1">Belongs to the glycosyl hydrolase 25 family.</text>
</comment>
<name>A0A0R1KJB0_9LACO</name>
<dbReference type="EMBL" id="AZDY01000037">
    <property type="protein sequence ID" value="KRK83407.1"/>
    <property type="molecule type" value="Genomic_DNA"/>
</dbReference>
<dbReference type="GO" id="GO:0003796">
    <property type="term" value="F:lysozyme activity"/>
    <property type="evidence" value="ECO:0007669"/>
    <property type="project" value="InterPro"/>
</dbReference>
<proteinExistence type="inferred from homology"/>
<dbReference type="RefSeq" id="WP_056952949.1">
    <property type="nucleotide sequence ID" value="NZ_AZDY01000037.1"/>
</dbReference>
<dbReference type="GO" id="GO:0016052">
    <property type="term" value="P:carbohydrate catabolic process"/>
    <property type="evidence" value="ECO:0007669"/>
    <property type="project" value="TreeGrafter"/>
</dbReference>
<dbReference type="InterPro" id="IPR017853">
    <property type="entry name" value="GH"/>
</dbReference>
<dbReference type="PROSITE" id="PS51904">
    <property type="entry name" value="GLYCOSYL_HYDROL_F25_2"/>
    <property type="match status" value="1"/>
</dbReference>
<evidence type="ECO:0000313" key="3">
    <source>
        <dbReference type="Proteomes" id="UP000051515"/>
    </source>
</evidence>
<evidence type="ECO:0000313" key="2">
    <source>
        <dbReference type="EMBL" id="KRK83407.1"/>
    </source>
</evidence>
<dbReference type="PANTHER" id="PTHR34135:SF2">
    <property type="entry name" value="LYSOZYME"/>
    <property type="match status" value="1"/>
</dbReference>
<dbReference type="GO" id="GO:0009253">
    <property type="term" value="P:peptidoglycan catabolic process"/>
    <property type="evidence" value="ECO:0007669"/>
    <property type="project" value="InterPro"/>
</dbReference>
<dbReference type="PANTHER" id="PTHR34135">
    <property type="entry name" value="LYSOZYME"/>
    <property type="match status" value="1"/>
</dbReference>
<protein>
    <submittedName>
        <fullName evidence="2">Uncharacterized protein</fullName>
    </submittedName>
</protein>
<dbReference type="Proteomes" id="UP000051515">
    <property type="component" value="Unassembled WGS sequence"/>
</dbReference>
<comment type="caution">
    <text evidence="2">The sequence shown here is derived from an EMBL/GenBank/DDBJ whole genome shotgun (WGS) entry which is preliminary data.</text>
</comment>